<organism evidence="1 2">
    <name type="scientific">Aspergillus glaucus CBS 516.65</name>
    <dbReference type="NCBI Taxonomy" id="1160497"/>
    <lineage>
        <taxon>Eukaryota</taxon>
        <taxon>Fungi</taxon>
        <taxon>Dikarya</taxon>
        <taxon>Ascomycota</taxon>
        <taxon>Pezizomycotina</taxon>
        <taxon>Eurotiomycetes</taxon>
        <taxon>Eurotiomycetidae</taxon>
        <taxon>Eurotiales</taxon>
        <taxon>Aspergillaceae</taxon>
        <taxon>Aspergillus</taxon>
        <taxon>Aspergillus subgen. Aspergillus</taxon>
    </lineage>
</organism>
<evidence type="ECO:0000313" key="2">
    <source>
        <dbReference type="Proteomes" id="UP000184300"/>
    </source>
</evidence>
<dbReference type="VEuPathDB" id="FungiDB:ASPGLDRAFT_22649"/>
<reference evidence="2" key="1">
    <citation type="journal article" date="2017" name="Genome Biol.">
        <title>Comparative genomics reveals high biological diversity and specific adaptations in the industrially and medically important fungal genus Aspergillus.</title>
        <authorList>
            <person name="de Vries R.P."/>
            <person name="Riley R."/>
            <person name="Wiebenga A."/>
            <person name="Aguilar-Osorio G."/>
            <person name="Amillis S."/>
            <person name="Uchima C.A."/>
            <person name="Anderluh G."/>
            <person name="Asadollahi M."/>
            <person name="Askin M."/>
            <person name="Barry K."/>
            <person name="Battaglia E."/>
            <person name="Bayram O."/>
            <person name="Benocci T."/>
            <person name="Braus-Stromeyer S.A."/>
            <person name="Caldana C."/>
            <person name="Canovas D."/>
            <person name="Cerqueira G.C."/>
            <person name="Chen F."/>
            <person name="Chen W."/>
            <person name="Choi C."/>
            <person name="Clum A."/>
            <person name="Dos Santos R.A."/>
            <person name="Damasio A.R."/>
            <person name="Diallinas G."/>
            <person name="Emri T."/>
            <person name="Fekete E."/>
            <person name="Flipphi M."/>
            <person name="Freyberg S."/>
            <person name="Gallo A."/>
            <person name="Gournas C."/>
            <person name="Habgood R."/>
            <person name="Hainaut M."/>
            <person name="Harispe M.L."/>
            <person name="Henrissat B."/>
            <person name="Hilden K.S."/>
            <person name="Hope R."/>
            <person name="Hossain A."/>
            <person name="Karabika E."/>
            <person name="Karaffa L."/>
            <person name="Karanyi Z."/>
            <person name="Krasevec N."/>
            <person name="Kuo A."/>
            <person name="Kusch H."/>
            <person name="LaButti K."/>
            <person name="Lagendijk E.L."/>
            <person name="Lapidus A."/>
            <person name="Levasseur A."/>
            <person name="Lindquist E."/>
            <person name="Lipzen A."/>
            <person name="Logrieco A.F."/>
            <person name="MacCabe A."/>
            <person name="Maekelae M.R."/>
            <person name="Malavazi I."/>
            <person name="Melin P."/>
            <person name="Meyer V."/>
            <person name="Mielnichuk N."/>
            <person name="Miskei M."/>
            <person name="Molnar A.P."/>
            <person name="Mule G."/>
            <person name="Ngan C.Y."/>
            <person name="Orejas M."/>
            <person name="Orosz E."/>
            <person name="Ouedraogo J.P."/>
            <person name="Overkamp K.M."/>
            <person name="Park H.-S."/>
            <person name="Perrone G."/>
            <person name="Piumi F."/>
            <person name="Punt P.J."/>
            <person name="Ram A.F."/>
            <person name="Ramon A."/>
            <person name="Rauscher S."/>
            <person name="Record E."/>
            <person name="Riano-Pachon D.M."/>
            <person name="Robert V."/>
            <person name="Roehrig J."/>
            <person name="Ruller R."/>
            <person name="Salamov A."/>
            <person name="Salih N.S."/>
            <person name="Samson R.A."/>
            <person name="Sandor E."/>
            <person name="Sanguinetti M."/>
            <person name="Schuetze T."/>
            <person name="Sepcic K."/>
            <person name="Shelest E."/>
            <person name="Sherlock G."/>
            <person name="Sophianopoulou V."/>
            <person name="Squina F.M."/>
            <person name="Sun H."/>
            <person name="Susca A."/>
            <person name="Todd R.B."/>
            <person name="Tsang A."/>
            <person name="Unkles S.E."/>
            <person name="van de Wiele N."/>
            <person name="van Rossen-Uffink D."/>
            <person name="Oliveira J.V."/>
            <person name="Vesth T.C."/>
            <person name="Visser J."/>
            <person name="Yu J.-H."/>
            <person name="Zhou M."/>
            <person name="Andersen M.R."/>
            <person name="Archer D.B."/>
            <person name="Baker S.E."/>
            <person name="Benoit I."/>
            <person name="Brakhage A.A."/>
            <person name="Braus G.H."/>
            <person name="Fischer R."/>
            <person name="Frisvad J.C."/>
            <person name="Goldman G.H."/>
            <person name="Houbraken J."/>
            <person name="Oakley B."/>
            <person name="Pocsi I."/>
            <person name="Scazzocchio C."/>
            <person name="Seiboth B."/>
            <person name="vanKuyk P.A."/>
            <person name="Wortman J."/>
            <person name="Dyer P.S."/>
            <person name="Grigoriev I.V."/>
        </authorList>
    </citation>
    <scope>NUCLEOTIDE SEQUENCE [LARGE SCALE GENOMIC DNA]</scope>
    <source>
        <strain evidence="2">CBS 516.65</strain>
    </source>
</reference>
<gene>
    <name evidence="1" type="ORF">ASPGLDRAFT_22649</name>
</gene>
<protein>
    <submittedName>
        <fullName evidence="1">Uncharacterized protein</fullName>
    </submittedName>
</protein>
<name>A0A1L9VVA6_ASPGL</name>
<evidence type="ECO:0000313" key="1">
    <source>
        <dbReference type="EMBL" id="OJJ87839.1"/>
    </source>
</evidence>
<dbReference type="EMBL" id="KV878890">
    <property type="protein sequence ID" value="OJJ87839.1"/>
    <property type="molecule type" value="Genomic_DNA"/>
</dbReference>
<proteinExistence type="predicted"/>
<dbReference type="GeneID" id="34459467"/>
<dbReference type="OrthoDB" id="3549294at2759"/>
<dbReference type="RefSeq" id="XP_022404522.1">
    <property type="nucleotide sequence ID" value="XM_022543206.1"/>
</dbReference>
<dbReference type="Proteomes" id="UP000184300">
    <property type="component" value="Unassembled WGS sequence"/>
</dbReference>
<dbReference type="AlphaFoldDB" id="A0A1L9VVA6"/>
<accession>A0A1L9VVA6</accession>
<keyword evidence="2" id="KW-1185">Reference proteome</keyword>
<sequence length="188" mass="21288">MPFITEALRSLPPLCTVAGFLTNTLQSFLQVGYHSDGLAESILPRADEFQTSYFCQQIVHRQNFGSRVPASAQYLIIPGPVHHIQSSSGGPTEECLDGGLWLDDGSADIEIIRRLQMHPWIDPWNDDDSPIEEAKIQEPCRETISQWCAEIQEHRTSGEISREYTFFVPPLEEVMTDQRPGDRTGWDQ</sequence>